<dbReference type="Proteomes" id="UP001497382">
    <property type="component" value="Unassembled WGS sequence"/>
</dbReference>
<accession>A0AAV2ASE1</accession>
<protein>
    <submittedName>
        <fullName evidence="1">Uncharacterized protein</fullName>
    </submittedName>
</protein>
<gene>
    <name evidence="1" type="ORF">LARSCL_LOCUS14418</name>
</gene>
<name>A0AAV2ASE1_9ARAC</name>
<dbReference type="EMBL" id="CAXIEN010000208">
    <property type="protein sequence ID" value="CAL1286737.1"/>
    <property type="molecule type" value="Genomic_DNA"/>
</dbReference>
<dbReference type="AlphaFoldDB" id="A0AAV2ASE1"/>
<keyword evidence="2" id="KW-1185">Reference proteome</keyword>
<sequence length="33" mass="3759">MIKALELNLLIYKTVNSLVTNKNHLSNTISKML</sequence>
<evidence type="ECO:0000313" key="1">
    <source>
        <dbReference type="EMBL" id="CAL1286737.1"/>
    </source>
</evidence>
<comment type="caution">
    <text evidence="1">The sequence shown here is derived from an EMBL/GenBank/DDBJ whole genome shotgun (WGS) entry which is preliminary data.</text>
</comment>
<organism evidence="1 2">
    <name type="scientific">Larinioides sclopetarius</name>
    <dbReference type="NCBI Taxonomy" id="280406"/>
    <lineage>
        <taxon>Eukaryota</taxon>
        <taxon>Metazoa</taxon>
        <taxon>Ecdysozoa</taxon>
        <taxon>Arthropoda</taxon>
        <taxon>Chelicerata</taxon>
        <taxon>Arachnida</taxon>
        <taxon>Araneae</taxon>
        <taxon>Araneomorphae</taxon>
        <taxon>Entelegynae</taxon>
        <taxon>Araneoidea</taxon>
        <taxon>Araneidae</taxon>
        <taxon>Larinioides</taxon>
    </lineage>
</organism>
<proteinExistence type="predicted"/>
<feature type="non-terminal residue" evidence="1">
    <location>
        <position position="33"/>
    </location>
</feature>
<reference evidence="1 2" key="1">
    <citation type="submission" date="2024-04" db="EMBL/GenBank/DDBJ databases">
        <authorList>
            <person name="Rising A."/>
            <person name="Reimegard J."/>
            <person name="Sonavane S."/>
            <person name="Akerstrom W."/>
            <person name="Nylinder S."/>
            <person name="Hedman E."/>
            <person name="Kallberg Y."/>
        </authorList>
    </citation>
    <scope>NUCLEOTIDE SEQUENCE [LARGE SCALE GENOMIC DNA]</scope>
</reference>
<evidence type="ECO:0000313" key="2">
    <source>
        <dbReference type="Proteomes" id="UP001497382"/>
    </source>
</evidence>